<protein>
    <submittedName>
        <fullName evidence="1">Thioredoxin-like protein</fullName>
    </submittedName>
</protein>
<organism evidence="1 2">
    <name type="scientific">Mesonia algae</name>
    <dbReference type="NCBI Taxonomy" id="213248"/>
    <lineage>
        <taxon>Bacteria</taxon>
        <taxon>Pseudomonadati</taxon>
        <taxon>Bacteroidota</taxon>
        <taxon>Flavobacteriia</taxon>
        <taxon>Flavobacteriales</taxon>
        <taxon>Flavobacteriaceae</taxon>
        <taxon>Mesonia</taxon>
    </lineage>
</organism>
<sequence length="202" mass="23219">MKTISLKKTIEDALENAMSYTEYKTLMNDLLAENKSTAAIQEESLVEYSKLNQRRMKRWEKTLKITEEAEAFFKNYDQKMLWLVVSEGWCGDAAHGLPVLNALAELNPHIELKIVLRDSEDDLINQFLTNGAKSIPKLIMLKEENLEVIETWGPRPSTAAKLTADYKQEFGQLDASFKEDLQRWYNQDKGQTTIEDLQALLS</sequence>
<dbReference type="RefSeq" id="WP_111539535.1">
    <property type="nucleotide sequence ID" value="NZ_QKYV01000001.1"/>
</dbReference>
<keyword evidence="2" id="KW-1185">Reference proteome</keyword>
<dbReference type="Proteomes" id="UP000249542">
    <property type="component" value="Unassembled WGS sequence"/>
</dbReference>
<dbReference type="EMBL" id="QKYV01000001">
    <property type="protein sequence ID" value="PZW43849.1"/>
    <property type="molecule type" value="Genomic_DNA"/>
</dbReference>
<dbReference type="SUPFAM" id="SSF52833">
    <property type="entry name" value="Thioredoxin-like"/>
    <property type="match status" value="1"/>
</dbReference>
<gene>
    <name evidence="1" type="ORF">LX95_00175</name>
</gene>
<name>A0A2W7IBT6_9FLAO</name>
<evidence type="ECO:0000313" key="1">
    <source>
        <dbReference type="EMBL" id="PZW43849.1"/>
    </source>
</evidence>
<dbReference type="Gene3D" id="3.40.30.10">
    <property type="entry name" value="Glutaredoxin"/>
    <property type="match status" value="1"/>
</dbReference>
<dbReference type="AlphaFoldDB" id="A0A2W7IBT6"/>
<dbReference type="Pfam" id="PF14595">
    <property type="entry name" value="Thioredoxin_9"/>
    <property type="match status" value="1"/>
</dbReference>
<reference evidence="1 2" key="1">
    <citation type="submission" date="2018-06" db="EMBL/GenBank/DDBJ databases">
        <title>Genomic Encyclopedia of Archaeal and Bacterial Type Strains, Phase II (KMG-II): from individual species to whole genera.</title>
        <authorList>
            <person name="Goeker M."/>
        </authorList>
    </citation>
    <scope>NUCLEOTIDE SEQUENCE [LARGE SCALE GENOMIC DNA]</scope>
    <source>
        <strain evidence="1 2">DSM 15361</strain>
    </source>
</reference>
<evidence type="ECO:0000313" key="2">
    <source>
        <dbReference type="Proteomes" id="UP000249542"/>
    </source>
</evidence>
<comment type="caution">
    <text evidence="1">The sequence shown here is derived from an EMBL/GenBank/DDBJ whole genome shotgun (WGS) entry which is preliminary data.</text>
</comment>
<dbReference type="InterPro" id="IPR036249">
    <property type="entry name" value="Thioredoxin-like_sf"/>
</dbReference>
<proteinExistence type="predicted"/>
<accession>A0A2W7IBT6</accession>